<dbReference type="AlphaFoldDB" id="A0A0L8HMF5"/>
<name>A0A0L8HMF5_OCTBM</name>
<dbReference type="EMBL" id="KQ417776">
    <property type="protein sequence ID" value="KOF90397.1"/>
    <property type="molecule type" value="Genomic_DNA"/>
</dbReference>
<evidence type="ECO:0000313" key="1">
    <source>
        <dbReference type="EMBL" id="KOF90397.1"/>
    </source>
</evidence>
<sequence length="54" mass="6142">MMMMMNYGYSNAEPTVFVNTNFTINDGNTSSGQLYKSMKTMKPFINADNLVIQH</sequence>
<reference evidence="1" key="1">
    <citation type="submission" date="2015-07" db="EMBL/GenBank/DDBJ databases">
        <title>MeaNS - Measles Nucleotide Surveillance Program.</title>
        <authorList>
            <person name="Tran T."/>
            <person name="Druce J."/>
        </authorList>
    </citation>
    <scope>NUCLEOTIDE SEQUENCE</scope>
    <source>
        <strain evidence="1">UCB-OBI-ISO-001</strain>
        <tissue evidence="1">Gonad</tissue>
    </source>
</reference>
<accession>A0A0L8HMF5</accession>
<proteinExistence type="predicted"/>
<organism evidence="1">
    <name type="scientific">Octopus bimaculoides</name>
    <name type="common">California two-spotted octopus</name>
    <dbReference type="NCBI Taxonomy" id="37653"/>
    <lineage>
        <taxon>Eukaryota</taxon>
        <taxon>Metazoa</taxon>
        <taxon>Spiralia</taxon>
        <taxon>Lophotrochozoa</taxon>
        <taxon>Mollusca</taxon>
        <taxon>Cephalopoda</taxon>
        <taxon>Coleoidea</taxon>
        <taxon>Octopodiformes</taxon>
        <taxon>Octopoda</taxon>
        <taxon>Incirrata</taxon>
        <taxon>Octopodidae</taxon>
        <taxon>Octopus</taxon>
    </lineage>
</organism>
<gene>
    <name evidence="1" type="ORF">OCBIM_22011292mg</name>
</gene>
<protein>
    <submittedName>
        <fullName evidence="1">Uncharacterized protein</fullName>
    </submittedName>
</protein>